<comment type="catalytic activity">
    <reaction evidence="1 12">
        <text>a long-chain primary fatty alcohol + O2 = a long-chain fatty aldehyde + H2O2</text>
        <dbReference type="Rhea" id="RHEA:22756"/>
        <dbReference type="ChEBI" id="CHEBI:15379"/>
        <dbReference type="ChEBI" id="CHEBI:16240"/>
        <dbReference type="ChEBI" id="CHEBI:17176"/>
        <dbReference type="ChEBI" id="CHEBI:77396"/>
        <dbReference type="EC" id="1.1.3.20"/>
    </reaction>
</comment>
<dbReference type="EMBL" id="QGMH01000042">
    <property type="protein sequence ID" value="TVY27760.1"/>
    <property type="molecule type" value="Genomic_DNA"/>
</dbReference>
<comment type="function">
    <text evidence="2">Long-chain fatty alcohol oxidase involved in the omega-oxidation pathway of lipid degradation.</text>
</comment>
<evidence type="ECO:0000256" key="3">
    <source>
        <dbReference type="ARBA" id="ARBA00004370"/>
    </source>
</evidence>
<dbReference type="Pfam" id="PF05199">
    <property type="entry name" value="GMC_oxred_C"/>
    <property type="match status" value="1"/>
</dbReference>
<dbReference type="GO" id="GO:0016020">
    <property type="term" value="C:membrane"/>
    <property type="evidence" value="ECO:0007669"/>
    <property type="project" value="UniProtKB-SubCell"/>
</dbReference>
<evidence type="ECO:0000256" key="7">
    <source>
        <dbReference type="ARBA" id="ARBA00022692"/>
    </source>
</evidence>
<comment type="subcellular location">
    <subcellularLocation>
        <location evidence="3">Membrane</location>
    </subcellularLocation>
</comment>
<organism evidence="17 18">
    <name type="scientific">Lachnellula hyalina</name>
    <dbReference type="NCBI Taxonomy" id="1316788"/>
    <lineage>
        <taxon>Eukaryota</taxon>
        <taxon>Fungi</taxon>
        <taxon>Dikarya</taxon>
        <taxon>Ascomycota</taxon>
        <taxon>Pezizomycotina</taxon>
        <taxon>Leotiomycetes</taxon>
        <taxon>Helotiales</taxon>
        <taxon>Lachnaceae</taxon>
        <taxon>Lachnellula</taxon>
    </lineage>
</organism>
<dbReference type="EC" id="1.1.3.20" evidence="5 12"/>
<evidence type="ECO:0000259" key="15">
    <source>
        <dbReference type="Pfam" id="PF00732"/>
    </source>
</evidence>
<dbReference type="SUPFAM" id="SSF51905">
    <property type="entry name" value="FAD/NAD(P)-binding domain"/>
    <property type="match status" value="1"/>
</dbReference>
<dbReference type="Proteomes" id="UP000431533">
    <property type="component" value="Unassembled WGS sequence"/>
</dbReference>
<dbReference type="RefSeq" id="XP_031006548.1">
    <property type="nucleotide sequence ID" value="XM_031148735.1"/>
</dbReference>
<evidence type="ECO:0000313" key="17">
    <source>
        <dbReference type="EMBL" id="TVY27760.1"/>
    </source>
</evidence>
<dbReference type="GeneID" id="41983964"/>
<dbReference type="PANTHER" id="PTHR46056">
    <property type="entry name" value="LONG-CHAIN-ALCOHOL OXIDASE"/>
    <property type="match status" value="1"/>
</dbReference>
<evidence type="ECO:0000256" key="13">
    <source>
        <dbReference type="PIRSR" id="PIRSR028937-1"/>
    </source>
</evidence>
<dbReference type="Pfam" id="PF00732">
    <property type="entry name" value="GMC_oxred_N"/>
    <property type="match status" value="1"/>
</dbReference>
<keyword evidence="8" id="KW-0274">FAD</keyword>
<evidence type="ECO:0000256" key="10">
    <source>
        <dbReference type="ARBA" id="ARBA00023002"/>
    </source>
</evidence>
<evidence type="ECO:0000256" key="4">
    <source>
        <dbReference type="ARBA" id="ARBA00010790"/>
    </source>
</evidence>
<evidence type="ECO:0000256" key="9">
    <source>
        <dbReference type="ARBA" id="ARBA00022989"/>
    </source>
</evidence>
<evidence type="ECO:0000313" key="18">
    <source>
        <dbReference type="Proteomes" id="UP000431533"/>
    </source>
</evidence>
<dbReference type="AlphaFoldDB" id="A0A8H8U0W6"/>
<evidence type="ECO:0000256" key="5">
    <source>
        <dbReference type="ARBA" id="ARBA00013125"/>
    </source>
</evidence>
<dbReference type="GO" id="GO:0046577">
    <property type="term" value="F:long-chain-alcohol oxidase activity"/>
    <property type="evidence" value="ECO:0007669"/>
    <property type="project" value="UniProtKB-EC"/>
</dbReference>
<feature type="domain" description="Glucose-methanol-choline oxidoreductase C-terminal" evidence="16">
    <location>
        <begin position="588"/>
        <end position="732"/>
    </location>
</feature>
<evidence type="ECO:0000256" key="2">
    <source>
        <dbReference type="ARBA" id="ARBA00003842"/>
    </source>
</evidence>
<dbReference type="PANTHER" id="PTHR46056:SF12">
    <property type="entry name" value="LONG-CHAIN-ALCOHOL OXIDASE"/>
    <property type="match status" value="1"/>
</dbReference>
<dbReference type="Pfam" id="PF13450">
    <property type="entry name" value="NAD_binding_8"/>
    <property type="match status" value="1"/>
</dbReference>
<proteinExistence type="inferred from homology"/>
<name>A0A8H8U0W6_9HELO</name>
<dbReference type="GO" id="GO:0050660">
    <property type="term" value="F:flavin adenine dinucleotide binding"/>
    <property type="evidence" value="ECO:0007669"/>
    <property type="project" value="InterPro"/>
</dbReference>
<dbReference type="InterPro" id="IPR007867">
    <property type="entry name" value="GMC_OxRtase_C"/>
</dbReference>
<keyword evidence="6" id="KW-0285">Flavoprotein</keyword>
<keyword evidence="9" id="KW-1133">Transmembrane helix</keyword>
<gene>
    <name evidence="17" type="primary">FAO2</name>
    <name evidence="17" type="ORF">LHYA1_G003766</name>
</gene>
<dbReference type="PIRSF" id="PIRSF028937">
    <property type="entry name" value="Lg_Ch_AO"/>
    <property type="match status" value="1"/>
</dbReference>
<sequence>MASTAKPLVTPLPDGPHEEPLTAGQWTTIMAIMDTIIPSIHRDTTTNRTISQLAIADVEYNAAAGHIQKTIVDAPDSRSLDQYLNEKASDIPSFQALLKRTLAHYTPEDSRKGLALVLSALNTRVGSLILTGYALPIHKQPIHIRQDILHRWSQSYIPSLNTFKKLMSQLAKLCWLRTSPTFQKVSGFPSVPGHYEPGPHYEYEFIQFPTGSDPEIVETDVVIVGSGCGGAVCAKNLAEAGNSVLVVDKAYYYPPSQLPMTEENAGIHMFDNGGAVVTDDNSLTVIAGSSWGGGGTINWSASLQTQGYVRKEWARDRGLTFFETAEFQSCLDRVCHRMGVSADYIRHNHGNKVLLEGSQKLGYHAKAVPQNTGGTEHYCGHCGVGCGAAQKQGPVVSFLPDAAKAGAKFMEGFQVDKVLFEDSNKTKAIGVEGQWVSRNSRGNVDGPLSERIVRKVIIRAKKVVVSCGTLWSPIVLMNSGLKNWQIGRNLYLHPVNFFAAVFKEDVRPWEGGILTSVCTSFEDLDGHGHGTKIETTIMLPSLFMTMMNWTNGLEYKLNALKFRHMNGFISIARDRDTGRIYPDPISGKPRIAYTPSVYDRAHIIEGLVAGAKICYVEGATEIHPFIEGVKPFIRDPDQETSASTAGNEPDLGVSDPRFRAWLEELKRIGNKPPAGSFPSAHQMGSNRMSATAKDGVVDVKGRVWGTENLYVSDASVFPSASGVNPMVTNMAISDWISNNIAKEMRGVGSTVEARL</sequence>
<dbReference type="InterPro" id="IPR000172">
    <property type="entry name" value="GMC_OxRdtase_N"/>
</dbReference>
<keyword evidence="10 12" id="KW-0560">Oxidoreductase</keyword>
<protein>
    <recommendedName>
        <fullName evidence="5 12">Long-chain-alcohol oxidase</fullName>
        <ecNumber evidence="5 12">1.1.3.20</ecNumber>
    </recommendedName>
</protein>
<evidence type="ECO:0000256" key="11">
    <source>
        <dbReference type="ARBA" id="ARBA00023136"/>
    </source>
</evidence>
<dbReference type="Gene3D" id="3.50.50.60">
    <property type="entry name" value="FAD/NAD(P)-binding domain"/>
    <property type="match status" value="2"/>
</dbReference>
<keyword evidence="18" id="KW-1185">Reference proteome</keyword>
<evidence type="ECO:0000256" key="14">
    <source>
        <dbReference type="SAM" id="MobiDB-lite"/>
    </source>
</evidence>
<feature type="active site" description="Proton acceptor" evidence="13">
    <location>
        <position position="681"/>
    </location>
</feature>
<evidence type="ECO:0000259" key="16">
    <source>
        <dbReference type="Pfam" id="PF05199"/>
    </source>
</evidence>
<feature type="domain" description="Glucose-methanol-choline oxidoreductase N-terminal" evidence="15">
    <location>
        <begin position="269"/>
        <end position="495"/>
    </location>
</feature>
<keyword evidence="7" id="KW-0812">Transmembrane</keyword>
<feature type="region of interest" description="Disordered" evidence="14">
    <location>
        <begin position="1"/>
        <end position="20"/>
    </location>
</feature>
<evidence type="ECO:0000256" key="6">
    <source>
        <dbReference type="ARBA" id="ARBA00022630"/>
    </source>
</evidence>
<comment type="caution">
    <text evidence="17">The sequence shown here is derived from an EMBL/GenBank/DDBJ whole genome shotgun (WGS) entry which is preliminary data.</text>
</comment>
<keyword evidence="11" id="KW-0472">Membrane</keyword>
<dbReference type="OrthoDB" id="269227at2759"/>
<evidence type="ECO:0000256" key="8">
    <source>
        <dbReference type="ARBA" id="ARBA00022827"/>
    </source>
</evidence>
<comment type="similarity">
    <text evidence="4 12">Belongs to the GMC oxidoreductase family.</text>
</comment>
<evidence type="ECO:0000256" key="12">
    <source>
        <dbReference type="PIRNR" id="PIRNR028937"/>
    </source>
</evidence>
<evidence type="ECO:0000256" key="1">
    <source>
        <dbReference type="ARBA" id="ARBA00000920"/>
    </source>
</evidence>
<reference evidence="17 18" key="1">
    <citation type="submission" date="2018-05" db="EMBL/GenBank/DDBJ databases">
        <title>Genome sequencing and assembly of the regulated plant pathogen Lachnellula willkommii and related sister species for the development of diagnostic species identification markers.</title>
        <authorList>
            <person name="Giroux E."/>
            <person name="Bilodeau G."/>
        </authorList>
    </citation>
    <scope>NUCLEOTIDE SEQUENCE [LARGE SCALE GENOMIC DNA]</scope>
    <source>
        <strain evidence="17 18">CBS 185.66</strain>
    </source>
</reference>
<dbReference type="InterPro" id="IPR012400">
    <property type="entry name" value="Long_Oxdase"/>
</dbReference>
<accession>A0A8H8U0W6</accession>
<dbReference type="InterPro" id="IPR036188">
    <property type="entry name" value="FAD/NAD-bd_sf"/>
</dbReference>